<dbReference type="Gene3D" id="3.40.50.150">
    <property type="entry name" value="Vaccinia Virus protein VP39"/>
    <property type="match status" value="1"/>
</dbReference>
<evidence type="ECO:0000256" key="3">
    <source>
        <dbReference type="ARBA" id="ARBA00022691"/>
    </source>
</evidence>
<accession>A0ABQ6X9Z4</accession>
<protein>
    <submittedName>
        <fullName evidence="6">Protein-glutamate O-methyltransferase CheR</fullName>
    </submittedName>
</protein>
<evidence type="ECO:0000256" key="1">
    <source>
        <dbReference type="ARBA" id="ARBA00022603"/>
    </source>
</evidence>
<name>A0ABQ6X9Z4_9GAMM</name>
<sequence>MSSLAPFKQWVHQRCGLHLEGLAEARLVRAIEALHVELGTQDSHVMLTRLAEDDALFDRFVSQLTVNETYFFREPETLHWLVETYLPRRLAEQGGPLRLLSAGCSSGEEPYSVAMALQERYGDRAQTLFTITGGDVDQQVLKKAQAGRYAGMAFRALHPSLKARFFTPVGRSFQLDTTLRQWVTFQPLNLLSTSACHMDGPFDVILFRNVSIYFDEATRRTIQHQLKQLLAPNGILLCGVTETLGNDLGVFSLKEEQGVFYFQAELPMSARSVNELVPVAPQATNAPVASEPAPHAEPLPAEPSHQEEPPPFSAPPSANHDTLQHAHDALNQNRFDDANTLLMPLLADDPWSVDALLLAGLVARWQQQPQRAYDYFKRALYVSPECWPAHFYQAELLRQGELPDQPTQRQRGYAAVVRLLDASPLASGGLKVIASPLPPGDACFLAKRYMNEHAVTQGAG</sequence>
<dbReference type="PRINTS" id="PR00996">
    <property type="entry name" value="CHERMTFRASE"/>
</dbReference>
<dbReference type="PANTHER" id="PTHR24422:SF19">
    <property type="entry name" value="CHEMOTAXIS PROTEIN METHYLTRANSFERASE"/>
    <property type="match status" value="1"/>
</dbReference>
<dbReference type="CDD" id="cd02440">
    <property type="entry name" value="AdoMet_MTases"/>
    <property type="match status" value="1"/>
</dbReference>
<evidence type="ECO:0000256" key="4">
    <source>
        <dbReference type="SAM" id="MobiDB-lite"/>
    </source>
</evidence>
<keyword evidence="3" id="KW-0949">S-adenosyl-L-methionine</keyword>
<keyword evidence="7" id="KW-1185">Reference proteome</keyword>
<evidence type="ECO:0000256" key="2">
    <source>
        <dbReference type="ARBA" id="ARBA00022679"/>
    </source>
</evidence>
<dbReference type="InterPro" id="IPR029063">
    <property type="entry name" value="SAM-dependent_MTases_sf"/>
</dbReference>
<keyword evidence="1" id="KW-0489">Methyltransferase</keyword>
<dbReference type="Gene3D" id="1.25.40.10">
    <property type="entry name" value="Tetratricopeptide repeat domain"/>
    <property type="match status" value="1"/>
</dbReference>
<dbReference type="InterPro" id="IPR050903">
    <property type="entry name" value="Bact_Chemotaxis_MeTrfase"/>
</dbReference>
<organism evidence="6 7">
    <name type="scientific">Vreelandella piezotolerans</name>
    <dbReference type="NCBI Taxonomy" id="2609667"/>
    <lineage>
        <taxon>Bacteria</taxon>
        <taxon>Pseudomonadati</taxon>
        <taxon>Pseudomonadota</taxon>
        <taxon>Gammaproteobacteria</taxon>
        <taxon>Oceanospirillales</taxon>
        <taxon>Halomonadaceae</taxon>
        <taxon>Vreelandella</taxon>
    </lineage>
</organism>
<evidence type="ECO:0000259" key="5">
    <source>
        <dbReference type="PROSITE" id="PS50123"/>
    </source>
</evidence>
<dbReference type="SUPFAM" id="SSF48452">
    <property type="entry name" value="TPR-like"/>
    <property type="match status" value="1"/>
</dbReference>
<keyword evidence="2" id="KW-0808">Transferase</keyword>
<evidence type="ECO:0000313" key="6">
    <source>
        <dbReference type="EMBL" id="KAE8438827.1"/>
    </source>
</evidence>
<comment type="caution">
    <text evidence="6">The sequence shown here is derived from an EMBL/GenBank/DDBJ whole genome shotgun (WGS) entry which is preliminary data.</text>
</comment>
<dbReference type="SMART" id="SM00138">
    <property type="entry name" value="MeTrc"/>
    <property type="match status" value="1"/>
</dbReference>
<dbReference type="InterPro" id="IPR022642">
    <property type="entry name" value="CheR_C"/>
</dbReference>
<dbReference type="PROSITE" id="PS50123">
    <property type="entry name" value="CHER"/>
    <property type="match status" value="1"/>
</dbReference>
<dbReference type="InterPro" id="IPR011990">
    <property type="entry name" value="TPR-like_helical_dom_sf"/>
</dbReference>
<dbReference type="SUPFAM" id="SSF53335">
    <property type="entry name" value="S-adenosyl-L-methionine-dependent methyltransferases"/>
    <property type="match status" value="1"/>
</dbReference>
<feature type="region of interest" description="Disordered" evidence="4">
    <location>
        <begin position="284"/>
        <end position="322"/>
    </location>
</feature>
<reference evidence="6 7" key="1">
    <citation type="submission" date="2019-09" db="EMBL/GenBank/DDBJ databases">
        <title>The Halomonas whole genome shotgun (WGS).</title>
        <authorList>
            <person name="Xie Z."/>
        </authorList>
    </citation>
    <scope>NUCLEOTIDE SEQUENCE [LARGE SCALE GENOMIC DNA]</scope>
    <source>
        <strain evidence="6 7">NBT06E8</strain>
    </source>
</reference>
<dbReference type="Pfam" id="PF01739">
    <property type="entry name" value="CheR"/>
    <property type="match status" value="1"/>
</dbReference>
<dbReference type="PANTHER" id="PTHR24422">
    <property type="entry name" value="CHEMOTAXIS PROTEIN METHYLTRANSFERASE"/>
    <property type="match status" value="1"/>
</dbReference>
<dbReference type="EMBL" id="VWRT01000005">
    <property type="protein sequence ID" value="KAE8438827.1"/>
    <property type="molecule type" value="Genomic_DNA"/>
</dbReference>
<proteinExistence type="predicted"/>
<dbReference type="InterPro" id="IPR000780">
    <property type="entry name" value="CheR_MeTrfase"/>
</dbReference>
<gene>
    <name evidence="6" type="ORF">F1978_07755</name>
</gene>
<evidence type="ECO:0000313" key="7">
    <source>
        <dbReference type="Proteomes" id="UP000466130"/>
    </source>
</evidence>
<dbReference type="RefSeq" id="WP_139525797.1">
    <property type="nucleotide sequence ID" value="NZ_CP048602.1"/>
</dbReference>
<feature type="domain" description="CheR-type methyltransferase" evidence="5">
    <location>
        <begin position="1"/>
        <end position="244"/>
    </location>
</feature>
<dbReference type="Proteomes" id="UP000466130">
    <property type="component" value="Unassembled WGS sequence"/>
</dbReference>